<dbReference type="Gene3D" id="3.40.50.300">
    <property type="entry name" value="P-loop containing nucleotide triphosphate hydrolases"/>
    <property type="match status" value="1"/>
</dbReference>
<dbReference type="Proteomes" id="UP000249396">
    <property type="component" value="Unassembled WGS sequence"/>
</dbReference>
<accession>A0A2W4R7G7</accession>
<evidence type="ECO:0000259" key="1">
    <source>
        <dbReference type="Pfam" id="PF13304"/>
    </source>
</evidence>
<dbReference type="InterPro" id="IPR027417">
    <property type="entry name" value="P-loop_NTPase"/>
</dbReference>
<sequence>MLIQFSITNYHSIRERQTLSLVASSGKELPQNRFAIDRYRLDLLHSVAIYGGNATGKSNLLAAMRFAKDFVTSSAKDKQKGEPIEVEPFCLSTDSEQAPTEFEFIFVQDDIRYQFGFSITKERITYEYLFVFKTSHVQAWFSRIWNDSSSSYKWAPFSKHLKGNIAAIKQATRDNALFVSTAVLMNNEALSPVVQWFQKTLAVVRMHAWNPLFSIKQIETSDENKNKILQLLQAADLDIQGIMLLESMKLKTKKDVVFLHRHNDSGDKVTIDFADESRGTQTLFTAAGRIFDVLENGKVLAIDEIDSSLHPLLVRFIIGLFHNPKTNPNHAQLIFVTHDVTQLDSDLLRRDQVWLVEKDSQQSTTLHPLSDYNPRKQESLQKGYLHGRYGGLPDVGRLSIPAISIKGMPKKGEING</sequence>
<proteinExistence type="predicted"/>
<feature type="domain" description="ATPase AAA-type core" evidence="1">
    <location>
        <begin position="47"/>
        <end position="340"/>
    </location>
</feature>
<keyword evidence="2" id="KW-0067">ATP-binding</keyword>
<dbReference type="EMBL" id="QJPH01000312">
    <property type="protein sequence ID" value="PZN78876.1"/>
    <property type="molecule type" value="Genomic_DNA"/>
</dbReference>
<evidence type="ECO:0000313" key="2">
    <source>
        <dbReference type="EMBL" id="PZN78876.1"/>
    </source>
</evidence>
<evidence type="ECO:0000313" key="3">
    <source>
        <dbReference type="Proteomes" id="UP000249396"/>
    </source>
</evidence>
<dbReference type="Pfam" id="PF13304">
    <property type="entry name" value="AAA_21"/>
    <property type="match status" value="1"/>
</dbReference>
<name>A0A2W4R7G7_9GAMM</name>
<keyword evidence="2" id="KW-0547">Nucleotide-binding</keyword>
<dbReference type="PANTHER" id="PTHR40396:SF1">
    <property type="entry name" value="ATPASE AAA-TYPE CORE DOMAIN-CONTAINING PROTEIN"/>
    <property type="match status" value="1"/>
</dbReference>
<dbReference type="GO" id="GO:0005524">
    <property type="term" value="F:ATP binding"/>
    <property type="evidence" value="ECO:0007669"/>
    <property type="project" value="UniProtKB-KW"/>
</dbReference>
<protein>
    <submittedName>
        <fullName evidence="2">ATP-binding protein</fullName>
    </submittedName>
</protein>
<dbReference type="GO" id="GO:0016887">
    <property type="term" value="F:ATP hydrolysis activity"/>
    <property type="evidence" value="ECO:0007669"/>
    <property type="project" value="InterPro"/>
</dbReference>
<dbReference type="SUPFAM" id="SSF52540">
    <property type="entry name" value="P-loop containing nucleoside triphosphate hydrolases"/>
    <property type="match status" value="1"/>
</dbReference>
<dbReference type="InterPro" id="IPR003959">
    <property type="entry name" value="ATPase_AAA_core"/>
</dbReference>
<dbReference type="AlphaFoldDB" id="A0A2W4R7G7"/>
<organism evidence="2 3">
    <name type="scientific">Candidatus Methylumidiphilus alinenensis</name>
    <dbReference type="NCBI Taxonomy" id="2202197"/>
    <lineage>
        <taxon>Bacteria</taxon>
        <taxon>Pseudomonadati</taxon>
        <taxon>Pseudomonadota</taxon>
        <taxon>Gammaproteobacteria</taxon>
        <taxon>Methylococcales</taxon>
        <taxon>Candidatus Methylumidiphilus</taxon>
    </lineage>
</organism>
<gene>
    <name evidence="2" type="ORF">DM484_12165</name>
</gene>
<reference evidence="2 3" key="1">
    <citation type="journal article" date="2018" name="Aquat. Microb. Ecol.">
        <title>Gammaproteobacterial methanotrophs dominate.</title>
        <authorList>
            <person name="Rissanen A.J."/>
            <person name="Saarenheimo J."/>
            <person name="Tiirola M."/>
            <person name="Peura S."/>
            <person name="Aalto S.L."/>
            <person name="Karvinen A."/>
            <person name="Nykanen H."/>
        </authorList>
    </citation>
    <scope>NUCLEOTIDE SEQUENCE [LARGE SCALE GENOMIC DNA]</scope>
    <source>
        <strain evidence="2">AMbin10</strain>
    </source>
</reference>
<comment type="caution">
    <text evidence="2">The sequence shown here is derived from an EMBL/GenBank/DDBJ whole genome shotgun (WGS) entry which is preliminary data.</text>
</comment>
<dbReference type="PANTHER" id="PTHR40396">
    <property type="entry name" value="ATPASE-LIKE PROTEIN"/>
    <property type="match status" value="1"/>
</dbReference>